<dbReference type="InParanoid" id="K4ANJ5"/>
<evidence type="ECO:0000313" key="3">
    <source>
        <dbReference type="EnsemblPlants" id="KQK89484"/>
    </source>
</evidence>
<name>K4ANJ5_SETIT</name>
<keyword evidence="2" id="KW-0732">Signal</keyword>
<evidence type="ECO:0000313" key="4">
    <source>
        <dbReference type="Proteomes" id="UP000004995"/>
    </source>
</evidence>
<reference evidence="3" key="2">
    <citation type="submission" date="2018-08" db="UniProtKB">
        <authorList>
            <consortium name="EnsemblPlants"/>
        </authorList>
    </citation>
    <scope>IDENTIFICATION</scope>
    <source>
        <strain evidence="3">Yugu1</strain>
    </source>
</reference>
<dbReference type="Gramene" id="KQK89484">
    <property type="protein sequence ID" value="KQK89484"/>
    <property type="gene ID" value="SETIT_040492mg"/>
</dbReference>
<evidence type="ECO:0008006" key="5">
    <source>
        <dbReference type="Google" id="ProtNLM"/>
    </source>
</evidence>
<dbReference type="Proteomes" id="UP000004995">
    <property type="component" value="Unassembled WGS sequence"/>
</dbReference>
<organism evidence="3 4">
    <name type="scientific">Setaria italica</name>
    <name type="common">Foxtail millet</name>
    <name type="synonym">Panicum italicum</name>
    <dbReference type="NCBI Taxonomy" id="4555"/>
    <lineage>
        <taxon>Eukaryota</taxon>
        <taxon>Viridiplantae</taxon>
        <taxon>Streptophyta</taxon>
        <taxon>Embryophyta</taxon>
        <taxon>Tracheophyta</taxon>
        <taxon>Spermatophyta</taxon>
        <taxon>Magnoliopsida</taxon>
        <taxon>Liliopsida</taxon>
        <taxon>Poales</taxon>
        <taxon>Poaceae</taxon>
        <taxon>PACMAD clade</taxon>
        <taxon>Panicoideae</taxon>
        <taxon>Panicodae</taxon>
        <taxon>Paniceae</taxon>
        <taxon>Cenchrinae</taxon>
        <taxon>Setaria</taxon>
    </lineage>
</organism>
<proteinExistence type="predicted"/>
<feature type="chain" id="PRO_5010129065" description="Secreted protein" evidence="2">
    <location>
        <begin position="18"/>
        <end position="61"/>
    </location>
</feature>
<protein>
    <recommendedName>
        <fullName evidence="5">Secreted protein</fullName>
    </recommendedName>
</protein>
<feature type="region of interest" description="Disordered" evidence="1">
    <location>
        <begin position="40"/>
        <end position="61"/>
    </location>
</feature>
<sequence>MLSKMFPLFLFFYRHHAVPHPPGACAKVSLGRGHICRSWSPLPDRHSSPGSGLASTPWLAP</sequence>
<dbReference type="AlphaFoldDB" id="K4ANJ5"/>
<accession>K4ANJ5</accession>
<dbReference type="EnsemblPlants" id="KQK89484">
    <property type="protein sequence ID" value="KQK89484"/>
    <property type="gene ID" value="SETIT_040492mg"/>
</dbReference>
<keyword evidence="4" id="KW-1185">Reference proteome</keyword>
<evidence type="ECO:0000256" key="2">
    <source>
        <dbReference type="SAM" id="SignalP"/>
    </source>
</evidence>
<reference evidence="4" key="1">
    <citation type="journal article" date="2012" name="Nat. Biotechnol.">
        <title>Reference genome sequence of the model plant Setaria.</title>
        <authorList>
            <person name="Bennetzen J.L."/>
            <person name="Schmutz J."/>
            <person name="Wang H."/>
            <person name="Percifield R."/>
            <person name="Hawkins J."/>
            <person name="Pontaroli A.C."/>
            <person name="Estep M."/>
            <person name="Feng L."/>
            <person name="Vaughn J.N."/>
            <person name="Grimwood J."/>
            <person name="Jenkins J."/>
            <person name="Barry K."/>
            <person name="Lindquist E."/>
            <person name="Hellsten U."/>
            <person name="Deshpande S."/>
            <person name="Wang X."/>
            <person name="Wu X."/>
            <person name="Mitros T."/>
            <person name="Triplett J."/>
            <person name="Yang X."/>
            <person name="Ye C.Y."/>
            <person name="Mauro-Herrera M."/>
            <person name="Wang L."/>
            <person name="Li P."/>
            <person name="Sharma M."/>
            <person name="Sharma R."/>
            <person name="Ronald P.C."/>
            <person name="Panaud O."/>
            <person name="Kellogg E.A."/>
            <person name="Brutnell T.P."/>
            <person name="Doust A.N."/>
            <person name="Tuskan G.A."/>
            <person name="Rokhsar D."/>
            <person name="Devos K.M."/>
        </authorList>
    </citation>
    <scope>NUCLEOTIDE SEQUENCE [LARGE SCALE GENOMIC DNA]</scope>
    <source>
        <strain evidence="4">cv. Yugu1</strain>
    </source>
</reference>
<feature type="signal peptide" evidence="2">
    <location>
        <begin position="1"/>
        <end position="17"/>
    </location>
</feature>
<dbReference type="HOGENOM" id="CLU_2927062_0_0_1"/>
<evidence type="ECO:0000256" key="1">
    <source>
        <dbReference type="SAM" id="MobiDB-lite"/>
    </source>
</evidence>
<dbReference type="EMBL" id="AGNK02005735">
    <property type="status" value="NOT_ANNOTATED_CDS"/>
    <property type="molecule type" value="Genomic_DNA"/>
</dbReference>